<sequence length="336" mass="37454">MESIKEQYWRYSLIAIIIGVSVILFFEATPFLGGILGAFTIYILLRKQMFYLTEQMRIRPSIAASLLLGETILFFLIPISLAVWLIIDKIQDINLDPTLLLNAGQEFADFIQKQTGFDVWEKSNILKALSVLPQIGQFLVSGISSFAINVVVLIFILYFMLIGGRAMERYMYTLVPFDDRNKDEVLGEINMIVKSNAIGIPLLALIQGIVALIGYLIFGAPDPLLFGFLTCLATIIPIVGTALVWVPLAAYMALAGDWIHALGLFVYSLFILTNVDNLIRFVLQKKLADTHPLITVFGVVIGLSVFGFMGIIFGPLLLSLLLLCVDIFKKTYLDNK</sequence>
<keyword evidence="4 6" id="KW-1133">Transmembrane helix</keyword>
<feature type="transmembrane region" description="Helical" evidence="6">
    <location>
        <begin position="12"/>
        <end position="45"/>
    </location>
</feature>
<dbReference type="AlphaFoldDB" id="A0A9D1XQW6"/>
<name>A0A9D1XQW6_9BACT</name>
<reference evidence="7" key="2">
    <citation type="submission" date="2021-04" db="EMBL/GenBank/DDBJ databases">
        <authorList>
            <person name="Gilroy R."/>
        </authorList>
    </citation>
    <scope>NUCLEOTIDE SEQUENCE</scope>
    <source>
        <strain evidence="7">ChiHecec2B26-12326</strain>
    </source>
</reference>
<keyword evidence="3 6" id="KW-0812">Transmembrane</keyword>
<proteinExistence type="inferred from homology"/>
<protein>
    <submittedName>
        <fullName evidence="7">AI-2E family transporter</fullName>
    </submittedName>
</protein>
<comment type="subcellular location">
    <subcellularLocation>
        <location evidence="1">Membrane</location>
        <topology evidence="1">Multi-pass membrane protein</topology>
    </subcellularLocation>
</comment>
<comment type="caution">
    <text evidence="7">The sequence shown here is derived from an EMBL/GenBank/DDBJ whole genome shotgun (WGS) entry which is preliminary data.</text>
</comment>
<keyword evidence="5 6" id="KW-0472">Membrane</keyword>
<feature type="transmembrane region" description="Helical" evidence="6">
    <location>
        <begin position="138"/>
        <end position="161"/>
    </location>
</feature>
<dbReference type="InterPro" id="IPR002549">
    <property type="entry name" value="AI-2E-like"/>
</dbReference>
<evidence type="ECO:0000256" key="1">
    <source>
        <dbReference type="ARBA" id="ARBA00004141"/>
    </source>
</evidence>
<dbReference type="PANTHER" id="PTHR21716:SF4">
    <property type="entry name" value="TRANSMEMBRANE PROTEIN 245"/>
    <property type="match status" value="1"/>
</dbReference>
<comment type="similarity">
    <text evidence="2">Belongs to the autoinducer-2 exporter (AI-2E) (TC 2.A.86) family.</text>
</comment>
<gene>
    <name evidence="7" type="ORF">H9848_03310</name>
</gene>
<dbReference type="Proteomes" id="UP000823847">
    <property type="component" value="Unassembled WGS sequence"/>
</dbReference>
<dbReference type="GO" id="GO:0016020">
    <property type="term" value="C:membrane"/>
    <property type="evidence" value="ECO:0007669"/>
    <property type="project" value="UniProtKB-SubCell"/>
</dbReference>
<feature type="transmembrane region" description="Helical" evidence="6">
    <location>
        <begin position="66"/>
        <end position="87"/>
    </location>
</feature>
<evidence type="ECO:0000313" key="8">
    <source>
        <dbReference type="Proteomes" id="UP000823847"/>
    </source>
</evidence>
<dbReference type="PANTHER" id="PTHR21716">
    <property type="entry name" value="TRANSMEMBRANE PROTEIN"/>
    <property type="match status" value="1"/>
</dbReference>
<evidence type="ECO:0000256" key="6">
    <source>
        <dbReference type="SAM" id="Phobius"/>
    </source>
</evidence>
<reference evidence="7" key="1">
    <citation type="journal article" date="2021" name="PeerJ">
        <title>Extensive microbial diversity within the chicken gut microbiome revealed by metagenomics and culture.</title>
        <authorList>
            <person name="Gilroy R."/>
            <person name="Ravi A."/>
            <person name="Getino M."/>
            <person name="Pursley I."/>
            <person name="Horton D.L."/>
            <person name="Alikhan N.F."/>
            <person name="Baker D."/>
            <person name="Gharbi K."/>
            <person name="Hall N."/>
            <person name="Watson M."/>
            <person name="Adriaenssens E.M."/>
            <person name="Foster-Nyarko E."/>
            <person name="Jarju S."/>
            <person name="Secka A."/>
            <person name="Antonio M."/>
            <person name="Oren A."/>
            <person name="Chaudhuri R.R."/>
            <person name="La Ragione R."/>
            <person name="Hildebrand F."/>
            <person name="Pallen M.J."/>
        </authorList>
    </citation>
    <scope>NUCLEOTIDE SEQUENCE</scope>
    <source>
        <strain evidence="7">ChiHecec2B26-12326</strain>
    </source>
</reference>
<evidence type="ECO:0000313" key="7">
    <source>
        <dbReference type="EMBL" id="HIX85626.1"/>
    </source>
</evidence>
<dbReference type="EMBL" id="DXEN01000017">
    <property type="protein sequence ID" value="HIX85626.1"/>
    <property type="molecule type" value="Genomic_DNA"/>
</dbReference>
<evidence type="ECO:0000256" key="2">
    <source>
        <dbReference type="ARBA" id="ARBA00009773"/>
    </source>
</evidence>
<feature type="transmembrane region" description="Helical" evidence="6">
    <location>
        <begin position="198"/>
        <end position="218"/>
    </location>
</feature>
<feature type="transmembrane region" description="Helical" evidence="6">
    <location>
        <begin position="224"/>
        <end position="246"/>
    </location>
</feature>
<evidence type="ECO:0000256" key="3">
    <source>
        <dbReference type="ARBA" id="ARBA00022692"/>
    </source>
</evidence>
<organism evidence="7 8">
    <name type="scientific">Candidatus Parabacteroides intestinigallinarum</name>
    <dbReference type="NCBI Taxonomy" id="2838722"/>
    <lineage>
        <taxon>Bacteria</taxon>
        <taxon>Pseudomonadati</taxon>
        <taxon>Bacteroidota</taxon>
        <taxon>Bacteroidia</taxon>
        <taxon>Bacteroidales</taxon>
        <taxon>Tannerellaceae</taxon>
        <taxon>Parabacteroides</taxon>
    </lineage>
</organism>
<evidence type="ECO:0000256" key="4">
    <source>
        <dbReference type="ARBA" id="ARBA00022989"/>
    </source>
</evidence>
<accession>A0A9D1XQW6</accession>
<feature type="transmembrane region" description="Helical" evidence="6">
    <location>
        <begin position="258"/>
        <end position="275"/>
    </location>
</feature>
<feature type="transmembrane region" description="Helical" evidence="6">
    <location>
        <begin position="295"/>
        <end position="328"/>
    </location>
</feature>
<dbReference type="Pfam" id="PF01594">
    <property type="entry name" value="AI-2E_transport"/>
    <property type="match status" value="1"/>
</dbReference>
<evidence type="ECO:0000256" key="5">
    <source>
        <dbReference type="ARBA" id="ARBA00023136"/>
    </source>
</evidence>